<feature type="transmembrane region" description="Helical" evidence="8">
    <location>
        <begin position="176"/>
        <end position="197"/>
    </location>
</feature>
<comment type="subcellular location">
    <subcellularLocation>
        <location evidence="1">Membrane</location>
        <topology evidence="1">Multi-pass membrane protein</topology>
    </subcellularLocation>
</comment>
<dbReference type="Gene3D" id="1.20.1250.20">
    <property type="entry name" value="MFS general substrate transporter like domains"/>
    <property type="match status" value="1"/>
</dbReference>
<keyword evidence="6 8" id="KW-0472">Membrane</keyword>
<dbReference type="InterPro" id="IPR036259">
    <property type="entry name" value="MFS_trans_sf"/>
</dbReference>
<feature type="transmembrane region" description="Helical" evidence="8">
    <location>
        <begin position="373"/>
        <end position="395"/>
    </location>
</feature>
<dbReference type="InterPro" id="IPR020846">
    <property type="entry name" value="MFS_dom"/>
</dbReference>
<feature type="transmembrane region" description="Helical" evidence="8">
    <location>
        <begin position="272"/>
        <end position="294"/>
    </location>
</feature>
<dbReference type="GO" id="GO:0005351">
    <property type="term" value="F:carbohydrate:proton symporter activity"/>
    <property type="evidence" value="ECO:0007669"/>
    <property type="project" value="TreeGrafter"/>
</dbReference>
<dbReference type="PROSITE" id="PS00216">
    <property type="entry name" value="SUGAR_TRANSPORT_1"/>
    <property type="match status" value="1"/>
</dbReference>
<dbReference type="Proteomes" id="UP001172673">
    <property type="component" value="Unassembled WGS sequence"/>
</dbReference>
<dbReference type="SUPFAM" id="SSF103473">
    <property type="entry name" value="MFS general substrate transporter"/>
    <property type="match status" value="1"/>
</dbReference>
<feature type="transmembrane region" description="Helical" evidence="8">
    <location>
        <begin position="115"/>
        <end position="131"/>
    </location>
</feature>
<feature type="transmembrane region" description="Helical" evidence="8">
    <location>
        <begin position="437"/>
        <end position="456"/>
    </location>
</feature>
<evidence type="ECO:0000313" key="10">
    <source>
        <dbReference type="EMBL" id="KAJ9610448.1"/>
    </source>
</evidence>
<organism evidence="10 11">
    <name type="scientific">Cladophialophora chaetospira</name>
    <dbReference type="NCBI Taxonomy" id="386627"/>
    <lineage>
        <taxon>Eukaryota</taxon>
        <taxon>Fungi</taxon>
        <taxon>Dikarya</taxon>
        <taxon>Ascomycota</taxon>
        <taxon>Pezizomycotina</taxon>
        <taxon>Eurotiomycetes</taxon>
        <taxon>Chaetothyriomycetidae</taxon>
        <taxon>Chaetothyriales</taxon>
        <taxon>Herpotrichiellaceae</taxon>
        <taxon>Cladophialophora</taxon>
    </lineage>
</organism>
<keyword evidence="4 8" id="KW-0812">Transmembrane</keyword>
<evidence type="ECO:0000256" key="5">
    <source>
        <dbReference type="ARBA" id="ARBA00022989"/>
    </source>
</evidence>
<proteinExistence type="inferred from homology"/>
<protein>
    <recommendedName>
        <fullName evidence="9">Major facilitator superfamily (MFS) profile domain-containing protein</fullName>
    </recommendedName>
</protein>
<comment type="similarity">
    <text evidence="2 7">Belongs to the major facilitator superfamily. Sugar transporter (TC 2.A.1.1) family.</text>
</comment>
<dbReference type="InterPro" id="IPR005829">
    <property type="entry name" value="Sugar_transporter_CS"/>
</dbReference>
<dbReference type="PANTHER" id="PTHR48022">
    <property type="entry name" value="PLASTIDIC GLUCOSE TRANSPORTER 4"/>
    <property type="match status" value="1"/>
</dbReference>
<feature type="transmembrane region" description="Helical" evidence="8">
    <location>
        <begin position="12"/>
        <end position="34"/>
    </location>
</feature>
<feature type="transmembrane region" description="Helical" evidence="8">
    <location>
        <begin position="407"/>
        <end position="425"/>
    </location>
</feature>
<reference evidence="10" key="1">
    <citation type="submission" date="2022-10" db="EMBL/GenBank/DDBJ databases">
        <title>Culturing micro-colonial fungi from biological soil crusts in the Mojave desert and describing Neophaeococcomyces mojavensis, and introducing the new genera and species Taxawa tesnikishii.</title>
        <authorList>
            <person name="Kurbessoian T."/>
            <person name="Stajich J.E."/>
        </authorList>
    </citation>
    <scope>NUCLEOTIDE SEQUENCE</scope>
    <source>
        <strain evidence="10">TK_41</strain>
    </source>
</reference>
<dbReference type="FunFam" id="1.20.1250.20:FF:000134">
    <property type="entry name" value="MFS sugar transporter protein"/>
    <property type="match status" value="1"/>
</dbReference>
<evidence type="ECO:0000256" key="6">
    <source>
        <dbReference type="ARBA" id="ARBA00023136"/>
    </source>
</evidence>
<evidence type="ECO:0000256" key="7">
    <source>
        <dbReference type="RuleBase" id="RU003346"/>
    </source>
</evidence>
<evidence type="ECO:0000313" key="11">
    <source>
        <dbReference type="Proteomes" id="UP001172673"/>
    </source>
</evidence>
<comment type="caution">
    <text evidence="10">The sequence shown here is derived from an EMBL/GenBank/DDBJ whole genome shotgun (WGS) entry which is preliminary data.</text>
</comment>
<evidence type="ECO:0000256" key="3">
    <source>
        <dbReference type="ARBA" id="ARBA00022448"/>
    </source>
</evidence>
<evidence type="ECO:0000256" key="8">
    <source>
        <dbReference type="SAM" id="Phobius"/>
    </source>
</evidence>
<feature type="transmembrane region" description="Helical" evidence="8">
    <location>
        <begin position="337"/>
        <end position="361"/>
    </location>
</feature>
<sequence length="524" mass="57165">MARTYTLYNLRVILVLTLGSLTFGYGFSVISNTIGQPGFIQKFNLQANTEYTNAITGTINGLFCAGALFGALHVGWMCEARGRKETMYLASAVNVLGAALETGSVNIAMFLVSRFIAGWGIGMMVVLIPIYQAEISPPNARGFLVGQHGTWIVMGYAIAGWVGAGTYYSSNLSFQWRFPIALSMIFPLALALCAPWIPESPRWLLTRDRRDEAWQIVKRLHGGAADDGGAGLQYAREEFYQMSQQVQYDSAAWKAGGGWGGMLKNKSYRKRFWMGFFIQYAAQSTGAQVIYVYIISLYQNLGLSGGVPLILGAAYVTVATISNFVGALLLDKVGRKPLLLTGLTGCMLSVCLETAMIAEYAGTTNHAGLSMGVFFSFCFITFYGGGIDVVGYVYCSEIFPTTIRSQGVAWSLAGTFLSTLVYVEAAPTALANIKWKYYIVFVCLTLVNIVIFYFWCPETKGKSLEEINALFGDEVVVHFADATEKQRHELTAKVLAEDEKREFVAGHADSSSVGAVSSMTASKV</sequence>
<dbReference type="Pfam" id="PF00083">
    <property type="entry name" value="Sugar_tr"/>
    <property type="match status" value="1"/>
</dbReference>
<dbReference type="PRINTS" id="PR00171">
    <property type="entry name" value="SUGRTRNSPORT"/>
</dbReference>
<keyword evidence="11" id="KW-1185">Reference proteome</keyword>
<evidence type="ECO:0000256" key="2">
    <source>
        <dbReference type="ARBA" id="ARBA00010992"/>
    </source>
</evidence>
<keyword evidence="5 8" id="KW-1133">Transmembrane helix</keyword>
<evidence type="ECO:0000256" key="1">
    <source>
        <dbReference type="ARBA" id="ARBA00004141"/>
    </source>
</evidence>
<dbReference type="PROSITE" id="PS50850">
    <property type="entry name" value="MFS"/>
    <property type="match status" value="1"/>
</dbReference>
<dbReference type="NCBIfam" id="TIGR00879">
    <property type="entry name" value="SP"/>
    <property type="match status" value="1"/>
</dbReference>
<feature type="transmembrane region" description="Helical" evidence="8">
    <location>
        <begin position="306"/>
        <end position="330"/>
    </location>
</feature>
<dbReference type="AlphaFoldDB" id="A0AA38XBK5"/>
<dbReference type="InterPro" id="IPR003663">
    <property type="entry name" value="Sugar/inositol_transpt"/>
</dbReference>
<dbReference type="InterPro" id="IPR050360">
    <property type="entry name" value="MFS_Sugar_Transporters"/>
</dbReference>
<dbReference type="PANTHER" id="PTHR48022:SF11">
    <property type="entry name" value="MONOSACCHARIDE TRANSPORTER (HXT8), PUTATIVE (AFU_ORTHOLOGUE AFUA_2G08120)-RELATED"/>
    <property type="match status" value="1"/>
</dbReference>
<name>A0AA38XBK5_9EURO</name>
<evidence type="ECO:0000259" key="9">
    <source>
        <dbReference type="PROSITE" id="PS50850"/>
    </source>
</evidence>
<dbReference type="InterPro" id="IPR005828">
    <property type="entry name" value="MFS_sugar_transport-like"/>
</dbReference>
<dbReference type="EMBL" id="JAPDRK010000007">
    <property type="protein sequence ID" value="KAJ9610448.1"/>
    <property type="molecule type" value="Genomic_DNA"/>
</dbReference>
<keyword evidence="3 7" id="KW-0813">Transport</keyword>
<gene>
    <name evidence="10" type="ORF">H2200_005225</name>
</gene>
<feature type="transmembrane region" description="Helical" evidence="8">
    <location>
        <begin position="88"/>
        <end position="109"/>
    </location>
</feature>
<feature type="transmembrane region" description="Helical" evidence="8">
    <location>
        <begin position="54"/>
        <end position="76"/>
    </location>
</feature>
<accession>A0AA38XBK5</accession>
<feature type="domain" description="Major facilitator superfamily (MFS) profile" evidence="9">
    <location>
        <begin position="12"/>
        <end position="460"/>
    </location>
</feature>
<dbReference type="GO" id="GO:0016020">
    <property type="term" value="C:membrane"/>
    <property type="evidence" value="ECO:0007669"/>
    <property type="project" value="UniProtKB-SubCell"/>
</dbReference>
<feature type="transmembrane region" description="Helical" evidence="8">
    <location>
        <begin position="143"/>
        <end position="164"/>
    </location>
</feature>
<evidence type="ECO:0000256" key="4">
    <source>
        <dbReference type="ARBA" id="ARBA00022692"/>
    </source>
</evidence>